<evidence type="ECO:0000256" key="6">
    <source>
        <dbReference type="HAMAP-Rule" id="MF_00267"/>
    </source>
</evidence>
<dbReference type="OrthoDB" id="9790810at2"/>
<dbReference type="Proteomes" id="UP000248214">
    <property type="component" value="Unassembled WGS sequence"/>
</dbReference>
<dbReference type="SUPFAM" id="SSF63848">
    <property type="entry name" value="Cell-division inhibitor MinC, C-terminal domain"/>
    <property type="match status" value="1"/>
</dbReference>
<dbReference type="Gene3D" id="3.30.160.540">
    <property type="match status" value="1"/>
</dbReference>
<accession>A0A323TLY9</accession>
<comment type="function">
    <text evidence="6">Cell division inhibitor that blocks the formation of polar Z ring septums. Rapidly oscillates between the poles of the cell to destabilize FtsZ filaments that have formed before they mature into polar Z rings. Prevents FtsZ polymerization.</text>
</comment>
<keyword evidence="10" id="KW-1185">Reference proteome</keyword>
<dbReference type="HAMAP" id="MF_00267">
    <property type="entry name" value="MinC"/>
    <property type="match status" value="1"/>
</dbReference>
<reference evidence="9 10" key="1">
    <citation type="submission" date="2017-10" db="EMBL/GenBank/DDBJ databases">
        <title>Bacillus sp. nov., a halophilic bacterium isolated from a Keqin Lake.</title>
        <authorList>
            <person name="Wang H."/>
        </authorList>
    </citation>
    <scope>NUCLEOTIDE SEQUENCE [LARGE SCALE GENOMIC DNA]</scope>
    <source>
        <strain evidence="9 10">KQ-12</strain>
    </source>
</reference>
<dbReference type="InterPro" id="IPR013033">
    <property type="entry name" value="MinC"/>
</dbReference>
<gene>
    <name evidence="6" type="primary">minC</name>
    <name evidence="9" type="ORF">CR194_10710</name>
</gene>
<dbReference type="EMBL" id="PDOD01000002">
    <property type="protein sequence ID" value="PYZ93623.1"/>
    <property type="molecule type" value="Genomic_DNA"/>
</dbReference>
<feature type="domain" description="Septum site-determining protein MinC N-terminal" evidence="8">
    <location>
        <begin position="11"/>
        <end position="89"/>
    </location>
</feature>
<keyword evidence="2 6" id="KW-0132">Cell division</keyword>
<evidence type="ECO:0000256" key="3">
    <source>
        <dbReference type="ARBA" id="ARBA00023210"/>
    </source>
</evidence>
<dbReference type="AlphaFoldDB" id="A0A323TLY9"/>
<dbReference type="InterPro" id="IPR036145">
    <property type="entry name" value="MinC_C_sf"/>
</dbReference>
<feature type="domain" description="Septum formation inhibitor MinC C-terminal" evidence="7">
    <location>
        <begin position="113"/>
        <end position="211"/>
    </location>
</feature>
<dbReference type="RefSeq" id="WP_110609655.1">
    <property type="nucleotide sequence ID" value="NZ_PDOD01000002.1"/>
</dbReference>
<organism evidence="9 10">
    <name type="scientific">Salipaludibacillus keqinensis</name>
    <dbReference type="NCBI Taxonomy" id="2045207"/>
    <lineage>
        <taxon>Bacteria</taxon>
        <taxon>Bacillati</taxon>
        <taxon>Bacillota</taxon>
        <taxon>Bacilli</taxon>
        <taxon>Bacillales</taxon>
        <taxon>Bacillaceae</taxon>
    </lineage>
</organism>
<dbReference type="Gene3D" id="2.160.20.70">
    <property type="match status" value="1"/>
</dbReference>
<comment type="subunit">
    <text evidence="5 6">Interacts with MinD and FtsZ.</text>
</comment>
<comment type="caution">
    <text evidence="9">The sequence shown here is derived from an EMBL/GenBank/DDBJ whole genome shotgun (WGS) entry which is preliminary data.</text>
</comment>
<sequence length="231" mass="25860">MTSKQRKAQHVIIKGTKDGLTFLLDDHCSLDALKNELKEKLSERPDTSSGAQGPVKVKLDIGHRYLDSVQVEDFKNLFSEEMNVIIEEIASDVLTKVEAEEMKRNNQITRIVKMVRSGQVLDLKGDLLLIGDVNPGATVKATGNIYILGRLRGVAHAGYEGNDSAIICASNMTPSQLRISSIIRRPPEHAEEDEEKQEDMECAYVNEDKEMILDKLQKLSNIRPNLSMKLE</sequence>
<dbReference type="PANTHER" id="PTHR34108">
    <property type="entry name" value="SEPTUM SITE-DETERMINING PROTEIN MINC"/>
    <property type="match status" value="1"/>
</dbReference>
<dbReference type="Pfam" id="PF03775">
    <property type="entry name" value="MinC_C"/>
    <property type="match status" value="1"/>
</dbReference>
<evidence type="ECO:0000256" key="5">
    <source>
        <dbReference type="ARBA" id="ARBA00046874"/>
    </source>
</evidence>
<dbReference type="Pfam" id="PF22642">
    <property type="entry name" value="MinC_N_1"/>
    <property type="match status" value="1"/>
</dbReference>
<proteinExistence type="inferred from homology"/>
<dbReference type="InterPro" id="IPR055219">
    <property type="entry name" value="MinC_N_1"/>
</dbReference>
<protein>
    <recommendedName>
        <fullName evidence="6">Probable septum site-determining protein MinC</fullName>
    </recommendedName>
</protein>
<evidence type="ECO:0000256" key="1">
    <source>
        <dbReference type="ARBA" id="ARBA00006291"/>
    </source>
</evidence>
<keyword evidence="4 6" id="KW-0131">Cell cycle</keyword>
<evidence type="ECO:0000256" key="2">
    <source>
        <dbReference type="ARBA" id="ARBA00022618"/>
    </source>
</evidence>
<evidence type="ECO:0000259" key="8">
    <source>
        <dbReference type="Pfam" id="PF22642"/>
    </source>
</evidence>
<dbReference type="NCBIfam" id="TIGR01222">
    <property type="entry name" value="minC"/>
    <property type="match status" value="1"/>
</dbReference>
<dbReference type="PANTHER" id="PTHR34108:SF1">
    <property type="entry name" value="SEPTUM SITE-DETERMINING PROTEIN MINC"/>
    <property type="match status" value="1"/>
</dbReference>
<dbReference type="InterPro" id="IPR005526">
    <property type="entry name" value="Septum_form_inhib_MinC_C"/>
</dbReference>
<evidence type="ECO:0000259" key="7">
    <source>
        <dbReference type="Pfam" id="PF03775"/>
    </source>
</evidence>
<evidence type="ECO:0000313" key="10">
    <source>
        <dbReference type="Proteomes" id="UP000248214"/>
    </source>
</evidence>
<dbReference type="InterPro" id="IPR016098">
    <property type="entry name" value="CAP/MinC_C"/>
</dbReference>
<dbReference type="GO" id="GO:1901891">
    <property type="term" value="P:regulation of cell septum assembly"/>
    <property type="evidence" value="ECO:0007669"/>
    <property type="project" value="InterPro"/>
</dbReference>
<name>A0A323TLY9_9BACI</name>
<evidence type="ECO:0000313" key="9">
    <source>
        <dbReference type="EMBL" id="PYZ93623.1"/>
    </source>
</evidence>
<comment type="similarity">
    <text evidence="1 6">Belongs to the MinC family.</text>
</comment>
<evidence type="ECO:0000256" key="4">
    <source>
        <dbReference type="ARBA" id="ARBA00023306"/>
    </source>
</evidence>
<keyword evidence="3 6" id="KW-0717">Septation</keyword>
<dbReference type="GO" id="GO:0000902">
    <property type="term" value="P:cell morphogenesis"/>
    <property type="evidence" value="ECO:0007669"/>
    <property type="project" value="InterPro"/>
</dbReference>
<dbReference type="GO" id="GO:0000917">
    <property type="term" value="P:division septum assembly"/>
    <property type="evidence" value="ECO:0007669"/>
    <property type="project" value="UniProtKB-KW"/>
</dbReference>